<keyword evidence="2" id="KW-1133">Transmembrane helix</keyword>
<gene>
    <name evidence="4" type="ORF">QEH52_14980</name>
</gene>
<name>A0ABU1AXE2_9BACT</name>
<evidence type="ECO:0000313" key="4">
    <source>
        <dbReference type="EMBL" id="MDQ8208829.1"/>
    </source>
</evidence>
<dbReference type="SMART" id="SM00257">
    <property type="entry name" value="LysM"/>
    <property type="match status" value="1"/>
</dbReference>
<dbReference type="CDD" id="cd00118">
    <property type="entry name" value="LysM"/>
    <property type="match status" value="1"/>
</dbReference>
<dbReference type="Proteomes" id="UP001225316">
    <property type="component" value="Unassembled WGS sequence"/>
</dbReference>
<protein>
    <submittedName>
        <fullName evidence="4">LysM domain-containing protein</fullName>
    </submittedName>
</protein>
<reference evidence="4 5" key="1">
    <citation type="submission" date="2023-04" db="EMBL/GenBank/DDBJ databases">
        <title>A novel bacteria isolated from coastal sediment.</title>
        <authorList>
            <person name="Liu X.-J."/>
            <person name="Du Z.-J."/>
        </authorList>
    </citation>
    <scope>NUCLEOTIDE SEQUENCE [LARGE SCALE GENOMIC DNA]</scope>
    <source>
        <strain evidence="4 5">SDUM461003</strain>
    </source>
</reference>
<evidence type="ECO:0000313" key="5">
    <source>
        <dbReference type="Proteomes" id="UP001225316"/>
    </source>
</evidence>
<accession>A0ABU1AXE2</accession>
<keyword evidence="1" id="KW-0175">Coiled coil</keyword>
<dbReference type="InterPro" id="IPR018392">
    <property type="entry name" value="LysM"/>
</dbReference>
<sequence>MEDDHESTGASMVPLALALLAILLGGAGLYFGLNANQRITPLMESVDEGSSAAARIDKQLSTLDTRIAELAAQNVKLKETIQRLGRESSQTLRLANQAGSGVESNRGELIKLAQKMSELASAGVRTVAPTTSTAAASSARPSVVSSSVTTQAANSNSPASASSSASASASASASVYQIQSGDTFGKIASLKGVSLDALLEANPDADPRRLRIGQEINIPSN</sequence>
<evidence type="ECO:0000256" key="1">
    <source>
        <dbReference type="SAM" id="Coils"/>
    </source>
</evidence>
<keyword evidence="2" id="KW-0472">Membrane</keyword>
<feature type="transmembrane region" description="Helical" evidence="2">
    <location>
        <begin position="12"/>
        <end position="33"/>
    </location>
</feature>
<proteinExistence type="predicted"/>
<dbReference type="RefSeq" id="WP_308951529.1">
    <property type="nucleotide sequence ID" value="NZ_JARXHW010000042.1"/>
</dbReference>
<dbReference type="PROSITE" id="PS51782">
    <property type="entry name" value="LYSM"/>
    <property type="match status" value="1"/>
</dbReference>
<dbReference type="Pfam" id="PF01476">
    <property type="entry name" value="LysM"/>
    <property type="match status" value="1"/>
</dbReference>
<dbReference type="SUPFAM" id="SSF54106">
    <property type="entry name" value="LysM domain"/>
    <property type="match status" value="1"/>
</dbReference>
<evidence type="ECO:0000259" key="3">
    <source>
        <dbReference type="PROSITE" id="PS51782"/>
    </source>
</evidence>
<keyword evidence="5" id="KW-1185">Reference proteome</keyword>
<dbReference type="Gene3D" id="3.10.350.10">
    <property type="entry name" value="LysM domain"/>
    <property type="match status" value="1"/>
</dbReference>
<dbReference type="EMBL" id="JARXHW010000042">
    <property type="protein sequence ID" value="MDQ8208829.1"/>
    <property type="molecule type" value="Genomic_DNA"/>
</dbReference>
<dbReference type="InterPro" id="IPR036779">
    <property type="entry name" value="LysM_dom_sf"/>
</dbReference>
<evidence type="ECO:0000256" key="2">
    <source>
        <dbReference type="SAM" id="Phobius"/>
    </source>
</evidence>
<organism evidence="4 5">
    <name type="scientific">Thalassobacterium maritimum</name>
    <dbReference type="NCBI Taxonomy" id="3041265"/>
    <lineage>
        <taxon>Bacteria</taxon>
        <taxon>Pseudomonadati</taxon>
        <taxon>Verrucomicrobiota</taxon>
        <taxon>Opitutia</taxon>
        <taxon>Puniceicoccales</taxon>
        <taxon>Coraliomargaritaceae</taxon>
        <taxon>Thalassobacterium</taxon>
    </lineage>
</organism>
<feature type="coiled-coil region" evidence="1">
    <location>
        <begin position="60"/>
        <end position="87"/>
    </location>
</feature>
<comment type="caution">
    <text evidence="4">The sequence shown here is derived from an EMBL/GenBank/DDBJ whole genome shotgun (WGS) entry which is preliminary data.</text>
</comment>
<keyword evidence="2" id="KW-0812">Transmembrane</keyword>
<feature type="domain" description="LysM" evidence="3">
    <location>
        <begin position="174"/>
        <end position="218"/>
    </location>
</feature>